<dbReference type="OrthoDB" id="406225at2759"/>
<accession>A0A1R2ARS2</accession>
<dbReference type="PROSITE" id="PS50294">
    <property type="entry name" value="WD_REPEATS_REGION"/>
    <property type="match status" value="3"/>
</dbReference>
<dbReference type="PROSITE" id="PS00678">
    <property type="entry name" value="WD_REPEATS_1"/>
    <property type="match status" value="1"/>
</dbReference>
<dbReference type="InterPro" id="IPR036322">
    <property type="entry name" value="WD40_repeat_dom_sf"/>
</dbReference>
<organism evidence="4 5">
    <name type="scientific">Stentor coeruleus</name>
    <dbReference type="NCBI Taxonomy" id="5963"/>
    <lineage>
        <taxon>Eukaryota</taxon>
        <taxon>Sar</taxon>
        <taxon>Alveolata</taxon>
        <taxon>Ciliophora</taxon>
        <taxon>Postciliodesmatophora</taxon>
        <taxon>Heterotrichea</taxon>
        <taxon>Heterotrichida</taxon>
        <taxon>Stentoridae</taxon>
        <taxon>Stentor</taxon>
    </lineage>
</organism>
<evidence type="ECO:0000256" key="1">
    <source>
        <dbReference type="ARBA" id="ARBA00022574"/>
    </source>
</evidence>
<dbReference type="PANTHER" id="PTHR22847:SF637">
    <property type="entry name" value="WD REPEAT DOMAIN 5B"/>
    <property type="match status" value="1"/>
</dbReference>
<dbReference type="EMBL" id="MPUH01001538">
    <property type="protein sequence ID" value="OMJ67243.1"/>
    <property type="molecule type" value="Genomic_DNA"/>
</dbReference>
<dbReference type="SUPFAM" id="SSF50978">
    <property type="entry name" value="WD40 repeat-like"/>
    <property type="match status" value="1"/>
</dbReference>
<dbReference type="InterPro" id="IPR019775">
    <property type="entry name" value="WD40_repeat_CS"/>
</dbReference>
<keyword evidence="5" id="KW-1185">Reference proteome</keyword>
<keyword evidence="2" id="KW-0677">Repeat</keyword>
<comment type="caution">
    <text evidence="4">The sequence shown here is derived from an EMBL/GenBank/DDBJ whole genome shotgun (WGS) entry which is preliminary data.</text>
</comment>
<reference evidence="4 5" key="1">
    <citation type="submission" date="2016-11" db="EMBL/GenBank/DDBJ databases">
        <title>The macronuclear genome of Stentor coeruleus: a giant cell with tiny introns.</title>
        <authorList>
            <person name="Slabodnick M."/>
            <person name="Ruby J.G."/>
            <person name="Reiff S.B."/>
            <person name="Swart E.C."/>
            <person name="Gosai S."/>
            <person name="Prabakaran S."/>
            <person name="Witkowska E."/>
            <person name="Larue G.E."/>
            <person name="Fisher S."/>
            <person name="Freeman R.M."/>
            <person name="Gunawardena J."/>
            <person name="Chu W."/>
            <person name="Stover N.A."/>
            <person name="Gregory B.D."/>
            <person name="Nowacki M."/>
            <person name="Derisi J."/>
            <person name="Roy S.W."/>
            <person name="Marshall W.F."/>
            <person name="Sood P."/>
        </authorList>
    </citation>
    <scope>NUCLEOTIDE SEQUENCE [LARGE SCALE GENOMIC DNA]</scope>
    <source>
        <strain evidence="4">WM001</strain>
    </source>
</reference>
<evidence type="ECO:0000313" key="5">
    <source>
        <dbReference type="Proteomes" id="UP000187209"/>
    </source>
</evidence>
<dbReference type="Gene3D" id="2.130.10.10">
    <property type="entry name" value="YVTN repeat-like/Quinoprotein amine dehydrogenase"/>
    <property type="match status" value="1"/>
</dbReference>
<evidence type="ECO:0000256" key="3">
    <source>
        <dbReference type="PROSITE-ProRule" id="PRU00221"/>
    </source>
</evidence>
<feature type="repeat" description="WD" evidence="3">
    <location>
        <begin position="254"/>
        <end position="280"/>
    </location>
</feature>
<dbReference type="InterPro" id="IPR001680">
    <property type="entry name" value="WD40_rpt"/>
</dbReference>
<dbReference type="SMART" id="SM00320">
    <property type="entry name" value="WD40"/>
    <property type="match status" value="3"/>
</dbReference>
<feature type="repeat" description="WD" evidence="3">
    <location>
        <begin position="170"/>
        <end position="211"/>
    </location>
</feature>
<name>A0A1R2ARS2_9CILI</name>
<dbReference type="Pfam" id="PF00400">
    <property type="entry name" value="WD40"/>
    <property type="match status" value="3"/>
</dbReference>
<dbReference type="GO" id="GO:1990234">
    <property type="term" value="C:transferase complex"/>
    <property type="evidence" value="ECO:0007669"/>
    <property type="project" value="UniProtKB-ARBA"/>
</dbReference>
<proteinExistence type="predicted"/>
<dbReference type="InterPro" id="IPR015943">
    <property type="entry name" value="WD40/YVTN_repeat-like_dom_sf"/>
</dbReference>
<feature type="repeat" description="WD" evidence="3">
    <location>
        <begin position="212"/>
        <end position="245"/>
    </location>
</feature>
<dbReference type="AlphaFoldDB" id="A0A1R2ARS2"/>
<evidence type="ECO:0000256" key="2">
    <source>
        <dbReference type="ARBA" id="ARBA00022737"/>
    </source>
</evidence>
<dbReference type="PROSITE" id="PS50082">
    <property type="entry name" value="WD_REPEATS_2"/>
    <property type="match status" value="3"/>
</dbReference>
<dbReference type="PANTHER" id="PTHR22847">
    <property type="entry name" value="WD40 REPEAT PROTEIN"/>
    <property type="match status" value="1"/>
</dbReference>
<dbReference type="Proteomes" id="UP000187209">
    <property type="component" value="Unassembled WGS sequence"/>
</dbReference>
<gene>
    <name evidence="4" type="ORF">SteCoe_35645</name>
</gene>
<keyword evidence="1 3" id="KW-0853">WD repeat</keyword>
<evidence type="ECO:0000313" key="4">
    <source>
        <dbReference type="EMBL" id="OMJ67243.1"/>
    </source>
</evidence>
<protein>
    <submittedName>
        <fullName evidence="4">Uncharacterized protein</fullName>
    </submittedName>
</protein>
<sequence length="280" mass="32168">MLKCSDCKTLALRQCNSCEGKLLCEKCSQDHIFYHEANNSYCIFGRIRVKLPKKKIQQLRESIQESINTIEKQKLDIMKEAEIIIKNITNIVTKSHDELDKIIDEYMKYAKISVFEAQDVIKVEDIINELLVFEYPDFSSGALTKNWKESKPYGFKISEEAIKSEYNLLVKGHTSRLNCVAITSDNRYLLTGSNDTTVRIWDIQERRQESILSGHTDNVVCIKISNNNQFALSGSFDEDIIKWNLIEKKKETIFIGHTERINSISISNDNSFFVSGSGDD</sequence>